<name>A0ACB8DAH2_DERSI</name>
<dbReference type="Proteomes" id="UP000821865">
    <property type="component" value="Chromosome 2"/>
</dbReference>
<dbReference type="EMBL" id="CM023471">
    <property type="protein sequence ID" value="KAH7965089.1"/>
    <property type="molecule type" value="Genomic_DNA"/>
</dbReference>
<gene>
    <name evidence="1" type="ORF">HPB49_003303</name>
</gene>
<comment type="caution">
    <text evidence="1">The sequence shown here is derived from an EMBL/GenBank/DDBJ whole genome shotgun (WGS) entry which is preliminary data.</text>
</comment>
<accession>A0ACB8DAH2</accession>
<organism evidence="1 2">
    <name type="scientific">Dermacentor silvarum</name>
    <name type="common">Tick</name>
    <dbReference type="NCBI Taxonomy" id="543639"/>
    <lineage>
        <taxon>Eukaryota</taxon>
        <taxon>Metazoa</taxon>
        <taxon>Ecdysozoa</taxon>
        <taxon>Arthropoda</taxon>
        <taxon>Chelicerata</taxon>
        <taxon>Arachnida</taxon>
        <taxon>Acari</taxon>
        <taxon>Parasitiformes</taxon>
        <taxon>Ixodida</taxon>
        <taxon>Ixodoidea</taxon>
        <taxon>Ixodidae</taxon>
        <taxon>Rhipicephalinae</taxon>
        <taxon>Dermacentor</taxon>
    </lineage>
</organism>
<sequence>MCRMLSQEASTSDGTSSRRADLLRHARYREPLTAELWIRWKPGRTCSYFGPHTKALFVNYYANVTWCLCMTTAHARYYGSWAEFYQCTRERTVLRAFVHFD</sequence>
<proteinExistence type="predicted"/>
<evidence type="ECO:0000313" key="2">
    <source>
        <dbReference type="Proteomes" id="UP000821865"/>
    </source>
</evidence>
<reference evidence="1" key="1">
    <citation type="submission" date="2020-05" db="EMBL/GenBank/DDBJ databases">
        <title>Large-scale comparative analyses of tick genomes elucidate their genetic diversity and vector capacities.</title>
        <authorList>
            <person name="Jia N."/>
            <person name="Wang J."/>
            <person name="Shi W."/>
            <person name="Du L."/>
            <person name="Sun Y."/>
            <person name="Zhan W."/>
            <person name="Jiang J."/>
            <person name="Wang Q."/>
            <person name="Zhang B."/>
            <person name="Ji P."/>
            <person name="Sakyi L.B."/>
            <person name="Cui X."/>
            <person name="Yuan T."/>
            <person name="Jiang B."/>
            <person name="Yang W."/>
            <person name="Lam T.T.-Y."/>
            <person name="Chang Q."/>
            <person name="Ding S."/>
            <person name="Wang X."/>
            <person name="Zhu J."/>
            <person name="Ruan X."/>
            <person name="Zhao L."/>
            <person name="Wei J."/>
            <person name="Que T."/>
            <person name="Du C."/>
            <person name="Cheng J."/>
            <person name="Dai P."/>
            <person name="Han X."/>
            <person name="Huang E."/>
            <person name="Gao Y."/>
            <person name="Liu J."/>
            <person name="Shao H."/>
            <person name="Ye R."/>
            <person name="Li L."/>
            <person name="Wei W."/>
            <person name="Wang X."/>
            <person name="Wang C."/>
            <person name="Yang T."/>
            <person name="Huo Q."/>
            <person name="Li W."/>
            <person name="Guo W."/>
            <person name="Chen H."/>
            <person name="Zhou L."/>
            <person name="Ni X."/>
            <person name="Tian J."/>
            <person name="Zhou Y."/>
            <person name="Sheng Y."/>
            <person name="Liu T."/>
            <person name="Pan Y."/>
            <person name="Xia L."/>
            <person name="Li J."/>
            <person name="Zhao F."/>
            <person name="Cao W."/>
        </authorList>
    </citation>
    <scope>NUCLEOTIDE SEQUENCE</scope>
    <source>
        <strain evidence="1">Dsil-2018</strain>
    </source>
</reference>
<keyword evidence="2" id="KW-1185">Reference proteome</keyword>
<evidence type="ECO:0000313" key="1">
    <source>
        <dbReference type="EMBL" id="KAH7965089.1"/>
    </source>
</evidence>
<protein>
    <submittedName>
        <fullName evidence="1">Uncharacterized protein</fullName>
    </submittedName>
</protein>